<name>A0A1R3FYH9_COCAP</name>
<dbReference type="EMBL" id="AWWV01016012">
    <property type="protein sequence ID" value="OMO50894.1"/>
    <property type="molecule type" value="Genomic_DNA"/>
</dbReference>
<accession>A0A1R3FYH9</accession>
<reference evidence="1 2" key="1">
    <citation type="submission" date="2013-09" db="EMBL/GenBank/DDBJ databases">
        <title>Corchorus capsularis genome sequencing.</title>
        <authorList>
            <person name="Alam M."/>
            <person name="Haque M.S."/>
            <person name="Islam M.S."/>
            <person name="Emdad E.M."/>
            <person name="Islam M.M."/>
            <person name="Ahmed B."/>
            <person name="Halim A."/>
            <person name="Hossen Q.M.M."/>
            <person name="Hossain M.Z."/>
            <person name="Ahmed R."/>
            <person name="Khan M.M."/>
            <person name="Islam R."/>
            <person name="Rashid M.M."/>
            <person name="Khan S.A."/>
            <person name="Rahman M.S."/>
            <person name="Alam M."/>
        </authorList>
    </citation>
    <scope>NUCLEOTIDE SEQUENCE [LARGE SCALE GENOMIC DNA]</scope>
    <source>
        <strain evidence="2">cv. CVL-1</strain>
        <tissue evidence="1">Whole seedling</tissue>
    </source>
</reference>
<evidence type="ECO:0000313" key="2">
    <source>
        <dbReference type="Proteomes" id="UP000188268"/>
    </source>
</evidence>
<keyword evidence="2" id="KW-1185">Reference proteome</keyword>
<dbReference type="Proteomes" id="UP000188268">
    <property type="component" value="Unassembled WGS sequence"/>
</dbReference>
<comment type="caution">
    <text evidence="1">The sequence shown here is derived from an EMBL/GenBank/DDBJ whole genome shotgun (WGS) entry which is preliminary data.</text>
</comment>
<organism evidence="1 2">
    <name type="scientific">Corchorus capsularis</name>
    <name type="common">Jute</name>
    <dbReference type="NCBI Taxonomy" id="210143"/>
    <lineage>
        <taxon>Eukaryota</taxon>
        <taxon>Viridiplantae</taxon>
        <taxon>Streptophyta</taxon>
        <taxon>Embryophyta</taxon>
        <taxon>Tracheophyta</taxon>
        <taxon>Spermatophyta</taxon>
        <taxon>Magnoliopsida</taxon>
        <taxon>eudicotyledons</taxon>
        <taxon>Gunneridae</taxon>
        <taxon>Pentapetalae</taxon>
        <taxon>rosids</taxon>
        <taxon>malvids</taxon>
        <taxon>Malvales</taxon>
        <taxon>Malvaceae</taxon>
        <taxon>Grewioideae</taxon>
        <taxon>Apeibeae</taxon>
        <taxon>Corchorus</taxon>
    </lineage>
</organism>
<dbReference type="Gramene" id="OMO50894">
    <property type="protein sequence ID" value="OMO50894"/>
    <property type="gene ID" value="CCACVL1_30162"/>
</dbReference>
<sequence>MGCKFATTKIFAVDYPALMKIRYQAAGS</sequence>
<dbReference type="AlphaFoldDB" id="A0A1R3FYH9"/>
<proteinExistence type="predicted"/>
<evidence type="ECO:0000313" key="1">
    <source>
        <dbReference type="EMBL" id="OMO50894.1"/>
    </source>
</evidence>
<gene>
    <name evidence="1" type="ORF">CCACVL1_30162</name>
</gene>
<protein>
    <submittedName>
        <fullName evidence="1">Uncharacterized protein</fullName>
    </submittedName>
</protein>